<evidence type="ECO:0000256" key="1">
    <source>
        <dbReference type="SAM" id="Phobius"/>
    </source>
</evidence>
<keyword evidence="1" id="KW-1133">Transmembrane helix</keyword>
<name>A0A7D5GI67_9EURY</name>
<accession>A0A7D5GI67</accession>
<evidence type="ECO:0000313" key="3">
    <source>
        <dbReference type="Proteomes" id="UP000509241"/>
    </source>
</evidence>
<reference evidence="2 3" key="1">
    <citation type="submission" date="2020-07" db="EMBL/GenBank/DDBJ databases">
        <authorList>
            <person name="Cui H."/>
        </authorList>
    </citation>
    <scope>NUCLEOTIDE SEQUENCE [LARGE SCALE GENOMIC DNA]</scope>
    <source>
        <strain evidence="2 3">YPL8</strain>
    </source>
</reference>
<feature type="transmembrane region" description="Helical" evidence="1">
    <location>
        <begin position="50"/>
        <end position="67"/>
    </location>
</feature>
<keyword evidence="1" id="KW-0812">Transmembrane</keyword>
<dbReference type="EMBL" id="CP058601">
    <property type="protein sequence ID" value="QLG49447.1"/>
    <property type="molecule type" value="Genomic_DNA"/>
</dbReference>
<organism evidence="2 3">
    <name type="scientific">Natrinema halophilum</name>
    <dbReference type="NCBI Taxonomy" id="1699371"/>
    <lineage>
        <taxon>Archaea</taxon>
        <taxon>Methanobacteriati</taxon>
        <taxon>Methanobacteriota</taxon>
        <taxon>Stenosarchaea group</taxon>
        <taxon>Halobacteria</taxon>
        <taxon>Halobacteriales</taxon>
        <taxon>Natrialbaceae</taxon>
        <taxon>Natrinema</taxon>
    </lineage>
</organism>
<keyword evidence="3" id="KW-1185">Reference proteome</keyword>
<dbReference type="GeneID" id="56033929"/>
<sequence>MQLEQPSQGTARTWSGTVPSAVDPRVLGLIVVTAGLAASINVPYGGWPAAAAAFALLSGGGIALHVLGERKLRRITDGLVERWDTAGGRIEDVTRSSNGMQTEWRVHTPDGEIVIGGIALIPIARLTIEWRGIGDTMAASEAESNLDQLAAGLYREIFEFDSTR</sequence>
<protein>
    <submittedName>
        <fullName evidence="2">Uncharacterized protein</fullName>
    </submittedName>
</protein>
<dbReference type="AlphaFoldDB" id="A0A7D5GI67"/>
<dbReference type="KEGG" id="haly:HYG82_11520"/>
<proteinExistence type="predicted"/>
<dbReference type="Proteomes" id="UP000509241">
    <property type="component" value="Chromosome"/>
</dbReference>
<gene>
    <name evidence="2" type="ORF">HYG82_11520</name>
</gene>
<dbReference type="RefSeq" id="WP_179261180.1">
    <property type="nucleotide sequence ID" value="NZ_CP058601.1"/>
</dbReference>
<dbReference type="OrthoDB" id="204383at2157"/>
<evidence type="ECO:0000313" key="2">
    <source>
        <dbReference type="EMBL" id="QLG49447.1"/>
    </source>
</evidence>
<keyword evidence="1" id="KW-0472">Membrane</keyword>